<dbReference type="AlphaFoldDB" id="J0GZX5"/>
<accession>J0GZX5</accession>
<dbReference type="Proteomes" id="UP000005092">
    <property type="component" value="Unassembled WGS sequence"/>
</dbReference>
<dbReference type="OrthoDB" id="8421403at2"/>
<protein>
    <submittedName>
        <fullName evidence="1">Uncharacterized protein</fullName>
    </submittedName>
</protein>
<organism evidence="1 2">
    <name type="scientific">Rhizobium leguminosarum bv. trifolii WSM597</name>
    <dbReference type="NCBI Taxonomy" id="754764"/>
    <lineage>
        <taxon>Bacteria</taxon>
        <taxon>Pseudomonadati</taxon>
        <taxon>Pseudomonadota</taxon>
        <taxon>Alphaproteobacteria</taxon>
        <taxon>Hyphomicrobiales</taxon>
        <taxon>Rhizobiaceae</taxon>
        <taxon>Rhizobium/Agrobacterium group</taxon>
        <taxon>Rhizobium</taxon>
    </lineage>
</organism>
<gene>
    <name evidence="1" type="ORF">Rleg9DRAFT_2107</name>
</gene>
<evidence type="ECO:0000313" key="2">
    <source>
        <dbReference type="Proteomes" id="UP000005092"/>
    </source>
</evidence>
<dbReference type="RefSeq" id="WP_003587317.1">
    <property type="nucleotide sequence ID" value="NZ_JH719381.1"/>
</dbReference>
<name>J0GZX5_RHILT</name>
<sequence>MTTTSKFAGATLVIDNEGERIEGSATNRRGPPMPLSEIAGHLRTRQQSSPTLQRLADQNRQQREEYRAVARGLIEGFQQQMAAAFKVDPRVFGQVPDFVVDQILATGTAAKSLVAIPGAQVNVTFTSEVTVNGVRLPDDRET</sequence>
<proteinExistence type="predicted"/>
<reference evidence="1 2" key="1">
    <citation type="submission" date="2012-02" db="EMBL/GenBank/DDBJ databases">
        <title>Improved High-Quality Draft Sequence of Rhizobium leguminosarum bv. trifolii WSM597.</title>
        <authorList>
            <consortium name="US DOE Joint Genome Institute"/>
            <person name="Lucas S."/>
            <person name="Han J."/>
            <person name="Lapidus A."/>
            <person name="Cheng J.-F."/>
            <person name="Goodwin L."/>
            <person name="Pitluck S."/>
            <person name="Peters L."/>
            <person name="Ovchinnikova G."/>
            <person name="Held B."/>
            <person name="Detter J.C."/>
            <person name="Han C."/>
            <person name="Tapia R."/>
            <person name="Land M."/>
            <person name="Hauser L."/>
            <person name="Kyrpides N."/>
            <person name="Ivanova N."/>
            <person name="Pagani I."/>
            <person name="Brau L."/>
            <person name="Yates R."/>
            <person name="O'Hara G."/>
            <person name="Rui T."/>
            <person name="Howieson J."/>
            <person name="Reeve W."/>
            <person name="Woyke T."/>
        </authorList>
    </citation>
    <scope>NUCLEOTIDE SEQUENCE [LARGE SCALE GENOMIC DNA]</scope>
    <source>
        <strain evidence="1 2">WSM597</strain>
    </source>
</reference>
<evidence type="ECO:0000313" key="1">
    <source>
        <dbReference type="EMBL" id="EJB03275.1"/>
    </source>
</evidence>
<dbReference type="HOGENOM" id="CLU_1814271_0_0_5"/>
<dbReference type="EMBL" id="JH719381">
    <property type="protein sequence ID" value="EJB03275.1"/>
    <property type="molecule type" value="Genomic_DNA"/>
</dbReference>